<dbReference type="GO" id="GO:0046983">
    <property type="term" value="F:protein dimerization activity"/>
    <property type="evidence" value="ECO:0007669"/>
    <property type="project" value="InterPro"/>
</dbReference>
<keyword evidence="3" id="KW-0597">Phosphoprotein</keyword>
<evidence type="ECO:0000259" key="10">
    <source>
        <dbReference type="Pfam" id="PF02518"/>
    </source>
</evidence>
<dbReference type="Pfam" id="PF07730">
    <property type="entry name" value="HisKA_3"/>
    <property type="match status" value="1"/>
</dbReference>
<name>A0A853C0F3_9ACTN</name>
<dbReference type="PANTHER" id="PTHR24421">
    <property type="entry name" value="NITRATE/NITRITE SENSOR PROTEIN NARX-RELATED"/>
    <property type="match status" value="1"/>
</dbReference>
<evidence type="ECO:0000256" key="8">
    <source>
        <dbReference type="ARBA" id="ARBA00023012"/>
    </source>
</evidence>
<dbReference type="Pfam" id="PF02518">
    <property type="entry name" value="HATPase_c"/>
    <property type="match status" value="1"/>
</dbReference>
<evidence type="ECO:0000259" key="11">
    <source>
        <dbReference type="Pfam" id="PF07730"/>
    </source>
</evidence>
<dbReference type="AlphaFoldDB" id="A0A853C0F3"/>
<evidence type="ECO:0000256" key="9">
    <source>
        <dbReference type="SAM" id="Phobius"/>
    </source>
</evidence>
<dbReference type="RefSeq" id="WP_179667094.1">
    <property type="nucleotide sequence ID" value="NZ_JACCFP010000001.1"/>
</dbReference>
<dbReference type="GO" id="GO:0005524">
    <property type="term" value="F:ATP binding"/>
    <property type="evidence" value="ECO:0007669"/>
    <property type="project" value="UniProtKB-KW"/>
</dbReference>
<dbReference type="CDD" id="cd16917">
    <property type="entry name" value="HATPase_UhpB-NarQ-NarX-like"/>
    <property type="match status" value="1"/>
</dbReference>
<keyword evidence="6 13" id="KW-0418">Kinase</keyword>
<feature type="transmembrane region" description="Helical" evidence="9">
    <location>
        <begin position="158"/>
        <end position="180"/>
    </location>
</feature>
<evidence type="ECO:0000256" key="7">
    <source>
        <dbReference type="ARBA" id="ARBA00022840"/>
    </source>
</evidence>
<comment type="caution">
    <text evidence="13">The sequence shown here is derived from an EMBL/GenBank/DDBJ whole genome shotgun (WGS) entry which is preliminary data.</text>
</comment>
<dbReference type="PANTHER" id="PTHR24421:SF10">
    <property type="entry name" value="NITRATE_NITRITE SENSOR PROTEIN NARQ"/>
    <property type="match status" value="1"/>
</dbReference>
<dbReference type="InterPro" id="IPR025828">
    <property type="entry name" value="Put_sensor_dom"/>
</dbReference>
<evidence type="ECO:0000256" key="2">
    <source>
        <dbReference type="ARBA" id="ARBA00012438"/>
    </source>
</evidence>
<keyword evidence="9" id="KW-0472">Membrane</keyword>
<proteinExistence type="predicted"/>
<keyword evidence="9" id="KW-1133">Transmembrane helix</keyword>
<dbReference type="InterPro" id="IPR003594">
    <property type="entry name" value="HATPase_dom"/>
</dbReference>
<keyword evidence="5" id="KW-0547">Nucleotide-binding</keyword>
<evidence type="ECO:0000256" key="4">
    <source>
        <dbReference type="ARBA" id="ARBA00022679"/>
    </source>
</evidence>
<reference evidence="13 14" key="1">
    <citation type="submission" date="2020-07" db="EMBL/GenBank/DDBJ databases">
        <title>Sequencing the genomes of 1000 actinobacteria strains.</title>
        <authorList>
            <person name="Klenk H.-P."/>
        </authorList>
    </citation>
    <scope>NUCLEOTIDE SEQUENCE [LARGE SCALE GENOMIC DNA]</scope>
    <source>
        <strain evidence="13 14">DSM 103833</strain>
    </source>
</reference>
<feature type="domain" description="Putative sensor" evidence="12">
    <location>
        <begin position="36"/>
        <end position="191"/>
    </location>
</feature>
<comment type="catalytic activity">
    <reaction evidence="1">
        <text>ATP + protein L-histidine = ADP + protein N-phospho-L-histidine.</text>
        <dbReference type="EC" id="2.7.13.3"/>
    </reaction>
</comment>
<dbReference type="GO" id="GO:0000155">
    <property type="term" value="F:phosphorelay sensor kinase activity"/>
    <property type="evidence" value="ECO:0007669"/>
    <property type="project" value="InterPro"/>
</dbReference>
<evidence type="ECO:0000256" key="3">
    <source>
        <dbReference type="ARBA" id="ARBA00022553"/>
    </source>
</evidence>
<evidence type="ECO:0000256" key="6">
    <source>
        <dbReference type="ARBA" id="ARBA00022777"/>
    </source>
</evidence>
<dbReference type="InterPro" id="IPR036890">
    <property type="entry name" value="HATPase_C_sf"/>
</dbReference>
<keyword evidence="7" id="KW-0067">ATP-binding</keyword>
<dbReference type="SUPFAM" id="SSF55874">
    <property type="entry name" value="ATPase domain of HSP90 chaperone/DNA topoisomerase II/histidine kinase"/>
    <property type="match status" value="1"/>
</dbReference>
<keyword evidence="9" id="KW-0812">Transmembrane</keyword>
<accession>A0A853C0F3</accession>
<keyword evidence="8" id="KW-0902">Two-component regulatory system</keyword>
<dbReference type="Gene3D" id="3.30.565.10">
    <property type="entry name" value="Histidine kinase-like ATPase, C-terminal domain"/>
    <property type="match status" value="1"/>
</dbReference>
<dbReference type="EMBL" id="JACCFP010000001">
    <property type="protein sequence ID" value="NYJ00516.1"/>
    <property type="molecule type" value="Genomic_DNA"/>
</dbReference>
<gene>
    <name evidence="13" type="ORF">HNR19_001214</name>
</gene>
<feature type="domain" description="Histidine kinase/HSP90-like ATPase" evidence="10">
    <location>
        <begin position="322"/>
        <end position="404"/>
    </location>
</feature>
<evidence type="ECO:0000256" key="5">
    <source>
        <dbReference type="ARBA" id="ARBA00022741"/>
    </source>
</evidence>
<dbReference type="GO" id="GO:0016020">
    <property type="term" value="C:membrane"/>
    <property type="evidence" value="ECO:0007669"/>
    <property type="project" value="InterPro"/>
</dbReference>
<keyword evidence="4" id="KW-0808">Transferase</keyword>
<dbReference type="EC" id="2.7.13.3" evidence="2"/>
<feature type="transmembrane region" description="Helical" evidence="9">
    <location>
        <begin position="119"/>
        <end position="152"/>
    </location>
</feature>
<evidence type="ECO:0000313" key="14">
    <source>
        <dbReference type="Proteomes" id="UP000530424"/>
    </source>
</evidence>
<dbReference type="Proteomes" id="UP000530424">
    <property type="component" value="Unassembled WGS sequence"/>
</dbReference>
<dbReference type="Gene3D" id="1.20.5.1930">
    <property type="match status" value="1"/>
</dbReference>
<evidence type="ECO:0000259" key="12">
    <source>
        <dbReference type="Pfam" id="PF13796"/>
    </source>
</evidence>
<organism evidence="13 14">
    <name type="scientific">Nocardioides thalensis</name>
    <dbReference type="NCBI Taxonomy" id="1914755"/>
    <lineage>
        <taxon>Bacteria</taxon>
        <taxon>Bacillati</taxon>
        <taxon>Actinomycetota</taxon>
        <taxon>Actinomycetes</taxon>
        <taxon>Propionibacteriales</taxon>
        <taxon>Nocardioidaceae</taxon>
        <taxon>Nocardioides</taxon>
    </lineage>
</organism>
<evidence type="ECO:0000256" key="1">
    <source>
        <dbReference type="ARBA" id="ARBA00000085"/>
    </source>
</evidence>
<evidence type="ECO:0000313" key="13">
    <source>
        <dbReference type="EMBL" id="NYJ00516.1"/>
    </source>
</evidence>
<sequence>MTDWSAPIGGLRPEPLDVPTLVERLRLTVFSAGYAAAAVPALALAIVTLVAIPTGLAGVGVLLALAAVPATQALTTAHRRVSGLLLDDEITAAYRDTSDLPVLARPFVWLRDGERWRDFGFLCFSATGGFVLSLLPAALVAGPVTYAIGLVVDTSWAWFWLALLSGPLLFVWWVTTPALVRARALAERGILGRSRLEARLEEVEESRAEVVDSSAAEIRRIERDLHDGAQARIAAVGMNVGLAEKLMATDPEAAAALLREARETTVSALEDLRSVVRGILPPVLADQGLAGAVEALTIGLPLPVTTTFDDVPRLPAPIESAAYFAVAECLANTVKHAQATRAFVRATHDGERLRIAVGDDGRGGADPGGSGLTGVHKRLGAFDGTLAVTSPAGGPTTITMEVPCPTP</sequence>
<dbReference type="Pfam" id="PF13796">
    <property type="entry name" value="Sensor"/>
    <property type="match status" value="1"/>
</dbReference>
<feature type="domain" description="Signal transduction histidine kinase subgroup 3 dimerisation and phosphoacceptor" evidence="11">
    <location>
        <begin position="219"/>
        <end position="283"/>
    </location>
</feature>
<dbReference type="InterPro" id="IPR011712">
    <property type="entry name" value="Sig_transdc_His_kin_sub3_dim/P"/>
</dbReference>
<protein>
    <recommendedName>
        <fullName evidence="2">histidine kinase</fullName>
        <ecNumber evidence="2">2.7.13.3</ecNumber>
    </recommendedName>
</protein>
<dbReference type="InterPro" id="IPR050482">
    <property type="entry name" value="Sensor_HK_TwoCompSys"/>
</dbReference>
<keyword evidence="14" id="KW-1185">Reference proteome</keyword>